<dbReference type="AlphaFoldDB" id="A0A5B3GS27"/>
<evidence type="ECO:0000259" key="1">
    <source>
        <dbReference type="Pfam" id="PF18925"/>
    </source>
</evidence>
<dbReference type="InterPro" id="IPR043732">
    <property type="entry name" value="DUF5675"/>
</dbReference>
<proteinExistence type="predicted"/>
<sequence length="142" mass="16206">MKLTLKRRYFAETYTIGTLFIDGVRFCDTLEDKNRDDNRNGKFDNGEQKVKNETAIPFGTYEITVNRSPRFGRDLPRLLNVPHFDGILIHRGNTGKDTSGCILVGENKVKGRVINSTPYELELTKRCKAAIARKEKITIEIV</sequence>
<accession>A0A5B3GS27</accession>
<evidence type="ECO:0000313" key="3">
    <source>
        <dbReference type="Proteomes" id="UP000322940"/>
    </source>
</evidence>
<dbReference type="GeneID" id="92758145"/>
<name>A0A5B3GS27_9BACT</name>
<gene>
    <name evidence="2" type="ORF">F2Y10_13405</name>
</gene>
<protein>
    <recommendedName>
        <fullName evidence="1">DUF5675 domain-containing protein</fullName>
    </recommendedName>
</protein>
<dbReference type="EMBL" id="VVXH01000016">
    <property type="protein sequence ID" value="KAA2376307.1"/>
    <property type="molecule type" value="Genomic_DNA"/>
</dbReference>
<evidence type="ECO:0000313" key="2">
    <source>
        <dbReference type="EMBL" id="KAA2376307.1"/>
    </source>
</evidence>
<dbReference type="RefSeq" id="WP_015545799.1">
    <property type="nucleotide sequence ID" value="NZ_JADMRE010000015.1"/>
</dbReference>
<dbReference type="Proteomes" id="UP000322940">
    <property type="component" value="Unassembled WGS sequence"/>
</dbReference>
<dbReference type="Pfam" id="PF18925">
    <property type="entry name" value="DUF5675"/>
    <property type="match status" value="1"/>
</dbReference>
<reference evidence="2 3" key="1">
    <citation type="journal article" date="2019" name="Nat. Med.">
        <title>A library of human gut bacterial isolates paired with longitudinal multiomics data enables mechanistic microbiome research.</title>
        <authorList>
            <person name="Poyet M."/>
            <person name="Groussin M."/>
            <person name="Gibbons S.M."/>
            <person name="Avila-Pacheco J."/>
            <person name="Jiang X."/>
            <person name="Kearney S.M."/>
            <person name="Perrotta A.R."/>
            <person name="Berdy B."/>
            <person name="Zhao S."/>
            <person name="Lieberman T.D."/>
            <person name="Swanson P.K."/>
            <person name="Smith M."/>
            <person name="Roesemann S."/>
            <person name="Alexander J.E."/>
            <person name="Rich S.A."/>
            <person name="Livny J."/>
            <person name="Vlamakis H."/>
            <person name="Clish C."/>
            <person name="Bullock K."/>
            <person name="Deik A."/>
            <person name="Scott J."/>
            <person name="Pierce K.A."/>
            <person name="Xavier R.J."/>
            <person name="Alm E.J."/>
        </authorList>
    </citation>
    <scope>NUCLEOTIDE SEQUENCE [LARGE SCALE GENOMIC DNA]</scope>
    <source>
        <strain evidence="2 3">BIOML-A266</strain>
    </source>
</reference>
<organism evidence="2 3">
    <name type="scientific">Alistipes onderdonkii</name>
    <dbReference type="NCBI Taxonomy" id="328813"/>
    <lineage>
        <taxon>Bacteria</taxon>
        <taxon>Pseudomonadati</taxon>
        <taxon>Bacteroidota</taxon>
        <taxon>Bacteroidia</taxon>
        <taxon>Bacteroidales</taxon>
        <taxon>Rikenellaceae</taxon>
        <taxon>Alistipes</taxon>
    </lineage>
</organism>
<comment type="caution">
    <text evidence="2">The sequence shown here is derived from an EMBL/GenBank/DDBJ whole genome shotgun (WGS) entry which is preliminary data.</text>
</comment>
<feature type="domain" description="DUF5675" evidence="1">
    <location>
        <begin position="4"/>
        <end position="125"/>
    </location>
</feature>